<dbReference type="Proteomes" id="UP000324222">
    <property type="component" value="Unassembled WGS sequence"/>
</dbReference>
<name>A0A5B7E595_PORTR</name>
<dbReference type="AlphaFoldDB" id="A0A5B7E595"/>
<organism evidence="1 2">
    <name type="scientific">Portunus trituberculatus</name>
    <name type="common">Swimming crab</name>
    <name type="synonym">Neptunus trituberculatus</name>
    <dbReference type="NCBI Taxonomy" id="210409"/>
    <lineage>
        <taxon>Eukaryota</taxon>
        <taxon>Metazoa</taxon>
        <taxon>Ecdysozoa</taxon>
        <taxon>Arthropoda</taxon>
        <taxon>Crustacea</taxon>
        <taxon>Multicrustacea</taxon>
        <taxon>Malacostraca</taxon>
        <taxon>Eumalacostraca</taxon>
        <taxon>Eucarida</taxon>
        <taxon>Decapoda</taxon>
        <taxon>Pleocyemata</taxon>
        <taxon>Brachyura</taxon>
        <taxon>Eubrachyura</taxon>
        <taxon>Portunoidea</taxon>
        <taxon>Portunidae</taxon>
        <taxon>Portuninae</taxon>
        <taxon>Portunus</taxon>
    </lineage>
</organism>
<protein>
    <submittedName>
        <fullName evidence="1">Uncharacterized protein</fullName>
    </submittedName>
</protein>
<evidence type="ECO:0000313" key="2">
    <source>
        <dbReference type="Proteomes" id="UP000324222"/>
    </source>
</evidence>
<gene>
    <name evidence="1" type="ORF">E2C01_022401</name>
</gene>
<evidence type="ECO:0000313" key="1">
    <source>
        <dbReference type="EMBL" id="MPC29180.1"/>
    </source>
</evidence>
<sequence length="66" mass="7352">MLSTTTTTTIITTTTITTTTNTTHQISTTTINNQLLANTIPHILRNRQEKNIAIGIIFTNFSNYLL</sequence>
<dbReference type="EMBL" id="VSRR010002029">
    <property type="protein sequence ID" value="MPC29180.1"/>
    <property type="molecule type" value="Genomic_DNA"/>
</dbReference>
<accession>A0A5B7E595</accession>
<reference evidence="1 2" key="1">
    <citation type="submission" date="2019-05" db="EMBL/GenBank/DDBJ databases">
        <title>Another draft genome of Portunus trituberculatus and its Hox gene families provides insights of decapod evolution.</title>
        <authorList>
            <person name="Jeong J.-H."/>
            <person name="Song I."/>
            <person name="Kim S."/>
            <person name="Choi T."/>
            <person name="Kim D."/>
            <person name="Ryu S."/>
            <person name="Kim W."/>
        </authorList>
    </citation>
    <scope>NUCLEOTIDE SEQUENCE [LARGE SCALE GENOMIC DNA]</scope>
    <source>
        <tissue evidence="1">Muscle</tissue>
    </source>
</reference>
<keyword evidence="2" id="KW-1185">Reference proteome</keyword>
<proteinExistence type="predicted"/>
<comment type="caution">
    <text evidence="1">The sequence shown here is derived from an EMBL/GenBank/DDBJ whole genome shotgun (WGS) entry which is preliminary data.</text>
</comment>